<dbReference type="HOGENOM" id="CLU_070268_0_0_5"/>
<protein>
    <recommendedName>
        <fullName evidence="4">Membrane-anchored protein</fullName>
    </recommendedName>
</protein>
<feature type="transmembrane region" description="Helical" evidence="1">
    <location>
        <begin position="108"/>
        <end position="127"/>
    </location>
</feature>
<feature type="transmembrane region" description="Helical" evidence="1">
    <location>
        <begin position="143"/>
        <end position="160"/>
    </location>
</feature>
<evidence type="ECO:0000256" key="1">
    <source>
        <dbReference type="SAM" id="Phobius"/>
    </source>
</evidence>
<evidence type="ECO:0000313" key="2">
    <source>
        <dbReference type="EMBL" id="BAJ82415.1"/>
    </source>
</evidence>
<feature type="transmembrane region" description="Helical" evidence="1">
    <location>
        <begin position="191"/>
        <end position="207"/>
    </location>
</feature>
<feature type="transmembrane region" description="Helical" evidence="1">
    <location>
        <begin position="52"/>
        <end position="71"/>
    </location>
</feature>
<dbReference type="AlphaFoldDB" id="F0J5M1"/>
<evidence type="ECO:0008006" key="4">
    <source>
        <dbReference type="Google" id="ProtNLM"/>
    </source>
</evidence>
<feature type="transmembrane region" description="Helical" evidence="1">
    <location>
        <begin position="166"/>
        <end position="184"/>
    </location>
</feature>
<accession>F0J5M1</accession>
<proteinExistence type="predicted"/>
<dbReference type="KEGG" id="amv:ACMV_30680"/>
<feature type="transmembrane region" description="Helical" evidence="1">
    <location>
        <begin position="78"/>
        <end position="102"/>
    </location>
</feature>
<dbReference type="EMBL" id="AP012035">
    <property type="protein sequence ID" value="BAJ82415.1"/>
    <property type="molecule type" value="Genomic_DNA"/>
</dbReference>
<dbReference type="Pfam" id="PF03988">
    <property type="entry name" value="DUF347"/>
    <property type="match status" value="4"/>
</dbReference>
<reference evidence="2 3" key="1">
    <citation type="submission" date="2010-12" db="EMBL/GenBank/DDBJ databases">
        <title>Whole genome sequence of Acidiphilium multivorum AIU301.</title>
        <authorList>
            <person name="Narita-Yamada S."/>
            <person name="Nakamura S."/>
            <person name="Ito N."/>
            <person name="Takarada H."/>
            <person name="Katano Y."/>
            <person name="Nakazawa H."/>
            <person name="Hosoyama A."/>
            <person name="Yamada R."/>
            <person name="Fujita N."/>
        </authorList>
    </citation>
    <scope>NUCLEOTIDE SEQUENCE [LARGE SCALE GENOMIC DNA]</scope>
    <source>
        <strain evidence="3">DSM 11245 / JCM 8867 / AIU301</strain>
    </source>
</reference>
<dbReference type="Proteomes" id="UP000007100">
    <property type="component" value="Chromosome"/>
</dbReference>
<keyword evidence="1" id="KW-1133">Transmembrane helix</keyword>
<sequence length="264" mass="28266">MGWARTFMRMDKRRYYGAKVPQITLAFWVAKILSTAMGEATSDFLVFHTNPYLAVIGGGLGFLAALALQFATRRYVPAIYWLLVVMVSIFGTMVADVIHVVLGVPYPVSTGMFAASLVVILGAWSLSERTLSIHTVATPRREAFYWATVIATFALGTAAGDLTASTFGLGYLNSAILFTALFAVPGLARRLFGLNEVAAFWTAYILTRPMGASFADWFDKPVSSSGLGFGTPAVAAMLTVAVALAVGHICLRHRRAGPGAIAAE</sequence>
<keyword evidence="1" id="KW-0812">Transmembrane</keyword>
<feature type="transmembrane region" description="Helical" evidence="1">
    <location>
        <begin position="227"/>
        <end position="251"/>
    </location>
</feature>
<evidence type="ECO:0000313" key="3">
    <source>
        <dbReference type="Proteomes" id="UP000007100"/>
    </source>
</evidence>
<keyword evidence="1" id="KW-0472">Membrane</keyword>
<gene>
    <name evidence="2" type="ordered locus">ACMV_30680</name>
</gene>
<name>F0J5M1_ACIMA</name>
<keyword evidence="3" id="KW-1185">Reference proteome</keyword>
<dbReference type="InterPro" id="IPR007136">
    <property type="entry name" value="DUF347"/>
</dbReference>
<organism evidence="2 3">
    <name type="scientific">Acidiphilium multivorum (strain DSM 11245 / JCM 8867 / NBRC 100883 / AIU 301)</name>
    <dbReference type="NCBI Taxonomy" id="926570"/>
    <lineage>
        <taxon>Bacteria</taxon>
        <taxon>Pseudomonadati</taxon>
        <taxon>Pseudomonadota</taxon>
        <taxon>Alphaproteobacteria</taxon>
        <taxon>Acetobacterales</taxon>
        <taxon>Acidocellaceae</taxon>
        <taxon>Acidiphilium</taxon>
    </lineage>
</organism>